<protein>
    <recommendedName>
        <fullName evidence="14">Mitochondrial distribution and morphology protein 31</fullName>
    </recommendedName>
</protein>
<organism evidence="12 13">
    <name type="scientific">Neodothiora populina</name>
    <dbReference type="NCBI Taxonomy" id="2781224"/>
    <lineage>
        <taxon>Eukaryota</taxon>
        <taxon>Fungi</taxon>
        <taxon>Dikarya</taxon>
        <taxon>Ascomycota</taxon>
        <taxon>Pezizomycotina</taxon>
        <taxon>Dothideomycetes</taxon>
        <taxon>Dothideomycetidae</taxon>
        <taxon>Dothideales</taxon>
        <taxon>Dothioraceae</taxon>
        <taxon>Neodothiora</taxon>
    </lineage>
</organism>
<dbReference type="PANTHER" id="PTHR31068:SF0">
    <property type="entry name" value="MITOCHONDRIAL DISTRIBUTION AND MORPHOLOGY PROTEIN 31"/>
    <property type="match status" value="1"/>
</dbReference>
<keyword evidence="8 11" id="KW-0472">Membrane</keyword>
<evidence type="ECO:0000313" key="13">
    <source>
        <dbReference type="Proteomes" id="UP001562354"/>
    </source>
</evidence>
<sequence length="752" mass="83547">MSQHVVRSAIWASASPLSSFLSSSSSSSSFLPLLRSSASSSHTLARTCASLAPSSRAFSTSASTATRFGLRSWAAAPPHTPSPAGRDNSSSRSLAALLQHCRPSGQLAPAITPARQRSLLHSRLRTLTSHQSRFSSSSSWTPKPRQQDDPALCTTCNRRFKSDDTHQRQRPGPSDAVRHQTAASSQKETRQPAMEQTTPTHDHGHHSHNLLDRLPHLHRPTKEELLAAASGFWQRLGVRFKWFSIRSVRPFNTDEIGAFVSWIVAAHLLWIILGTTTFVSIAVLAINSIFAQETLAGWIGNYLTKSTGVKIVFESAVVPKWKDGVITFRNVFVSRRPGQGQANVKKGSSISAAAAAAAAATKGGQSAADALQERKDKEKAEEEDTNYTHFDLTFNTVNVTLSFAKWWNGKGLLRDVEIKGIRGVVDRTSVLPGDPSIDPRSYRHEHSPGDFEIDSFKVEDVLITVYQPNNFRPFSVSLYSCDLPRLRKQWLFYDLMSANMISGSFDDSLFTIHPRQTHNQTGLSIDATNGDPSQWKKHSRLRIDALNIDHLNRGVEGPFSWIHEGNVDIVADIMFPADQDGSIAKVMSDFYDRMEATMKQGYLHTTHQHDMSDHHAEQHAESTGDPNDNDNRFVVMDLRVHLNDVRAAVPIFTKDLSYVNNALIRPIVAYINSKRAFIPVNCRVVKRVSEFDGSWTIFDSGLLDDMSKETYEAFARDIVDDSQRVRRLKKVGVWTLQLAAQALFIGLAGQLA</sequence>
<evidence type="ECO:0000256" key="8">
    <source>
        <dbReference type="ARBA" id="ARBA00023136"/>
    </source>
</evidence>
<keyword evidence="6 11" id="KW-1133">Transmembrane helix</keyword>
<evidence type="ECO:0000256" key="4">
    <source>
        <dbReference type="ARBA" id="ARBA00022792"/>
    </source>
</evidence>
<accession>A0ABR3PFI8</accession>
<comment type="function">
    <text evidence="9">Involved in the organization of the mitochondrial membranes and the global structure of the mitochondria. Also required for mitochondrial distribution and mobility as well as for the maintenance of mitochondrial DNA nucleoids structures.</text>
</comment>
<evidence type="ECO:0000256" key="2">
    <source>
        <dbReference type="ARBA" id="ARBA00005687"/>
    </source>
</evidence>
<feature type="compositionally biased region" description="Basic and acidic residues" evidence="10">
    <location>
        <begin position="607"/>
        <end position="622"/>
    </location>
</feature>
<keyword evidence="5" id="KW-0809">Transit peptide</keyword>
<evidence type="ECO:0000256" key="10">
    <source>
        <dbReference type="SAM" id="MobiDB-lite"/>
    </source>
</evidence>
<keyword evidence="4" id="KW-0999">Mitochondrion inner membrane</keyword>
<dbReference type="EMBL" id="JBFMKM010000008">
    <property type="protein sequence ID" value="KAL1304918.1"/>
    <property type="molecule type" value="Genomic_DNA"/>
</dbReference>
<dbReference type="Proteomes" id="UP001562354">
    <property type="component" value="Unassembled WGS sequence"/>
</dbReference>
<dbReference type="GeneID" id="95977533"/>
<dbReference type="InterPro" id="IPR012571">
    <property type="entry name" value="Mdm31/Mdm32"/>
</dbReference>
<evidence type="ECO:0000256" key="7">
    <source>
        <dbReference type="ARBA" id="ARBA00023128"/>
    </source>
</evidence>
<evidence type="ECO:0000256" key="3">
    <source>
        <dbReference type="ARBA" id="ARBA00022692"/>
    </source>
</evidence>
<feature type="transmembrane region" description="Helical" evidence="11">
    <location>
        <begin position="259"/>
        <end position="286"/>
    </location>
</feature>
<dbReference type="Pfam" id="PF08118">
    <property type="entry name" value="MDM31_MDM32"/>
    <property type="match status" value="1"/>
</dbReference>
<dbReference type="RefSeq" id="XP_069201192.1">
    <property type="nucleotide sequence ID" value="XM_069343363.1"/>
</dbReference>
<reference evidence="12 13" key="1">
    <citation type="submission" date="2024-07" db="EMBL/GenBank/DDBJ databases">
        <title>Draft sequence of the Neodothiora populina.</title>
        <authorList>
            <person name="Drown D.D."/>
            <person name="Schuette U.S."/>
            <person name="Buechlein A.B."/>
            <person name="Rusch D.R."/>
            <person name="Winton L.W."/>
            <person name="Adams G.A."/>
        </authorList>
    </citation>
    <scope>NUCLEOTIDE SEQUENCE [LARGE SCALE GENOMIC DNA]</scope>
    <source>
        <strain evidence="12 13">CPC 39397</strain>
    </source>
</reference>
<keyword evidence="13" id="KW-1185">Reference proteome</keyword>
<name>A0ABR3PFI8_9PEZI</name>
<feature type="region of interest" description="Disordered" evidence="10">
    <location>
        <begin position="607"/>
        <end position="629"/>
    </location>
</feature>
<evidence type="ECO:0000313" key="12">
    <source>
        <dbReference type="EMBL" id="KAL1304918.1"/>
    </source>
</evidence>
<dbReference type="PANTHER" id="PTHR31068">
    <property type="entry name" value="MITOCHONDRIAL DISTRIBUTION AND MORPHOLOGY PROTEIN 31"/>
    <property type="match status" value="1"/>
</dbReference>
<feature type="region of interest" description="Disordered" evidence="10">
    <location>
        <begin position="130"/>
        <end position="210"/>
    </location>
</feature>
<keyword evidence="7" id="KW-0496">Mitochondrion</keyword>
<evidence type="ECO:0000256" key="1">
    <source>
        <dbReference type="ARBA" id="ARBA00004273"/>
    </source>
</evidence>
<gene>
    <name evidence="12" type="ORF">AAFC00_003833</name>
</gene>
<comment type="caution">
    <text evidence="12">The sequence shown here is derived from an EMBL/GenBank/DDBJ whole genome shotgun (WGS) entry which is preliminary data.</text>
</comment>
<comment type="similarity">
    <text evidence="2">Belongs to the MDM31/MDM32 family.</text>
</comment>
<evidence type="ECO:0000256" key="9">
    <source>
        <dbReference type="ARBA" id="ARBA00025191"/>
    </source>
</evidence>
<proteinExistence type="inferred from homology"/>
<evidence type="ECO:0008006" key="14">
    <source>
        <dbReference type="Google" id="ProtNLM"/>
    </source>
</evidence>
<evidence type="ECO:0000256" key="5">
    <source>
        <dbReference type="ARBA" id="ARBA00022946"/>
    </source>
</evidence>
<feature type="compositionally biased region" description="Low complexity" evidence="10">
    <location>
        <begin position="130"/>
        <end position="139"/>
    </location>
</feature>
<keyword evidence="3 11" id="KW-0812">Transmembrane</keyword>
<evidence type="ECO:0000256" key="11">
    <source>
        <dbReference type="SAM" id="Phobius"/>
    </source>
</evidence>
<comment type="subcellular location">
    <subcellularLocation>
        <location evidence="1">Mitochondrion inner membrane</location>
    </subcellularLocation>
</comment>
<evidence type="ECO:0000256" key="6">
    <source>
        <dbReference type="ARBA" id="ARBA00022989"/>
    </source>
</evidence>